<dbReference type="STRING" id="1121025.SAMN02745249_01960"/>
<feature type="transmembrane region" description="Helical" evidence="1">
    <location>
        <begin position="40"/>
        <end position="57"/>
    </location>
</feature>
<dbReference type="RefSeq" id="WP_073298634.1">
    <property type="nucleotide sequence ID" value="NZ_FQUF01000039.1"/>
</dbReference>
<feature type="transmembrane region" description="Helical" evidence="1">
    <location>
        <begin position="12"/>
        <end position="28"/>
    </location>
</feature>
<sequence length="74" mass="8667">MFKILKNKYKEILMITAVYLVTHLLISYFRNGQIEGDNVIRNTIIVVVSATLGTLFWNKKKVEKDEVHENNNKE</sequence>
<organism evidence="2 3">
    <name type="scientific">Atopostipes suicloacalis DSM 15692</name>
    <dbReference type="NCBI Taxonomy" id="1121025"/>
    <lineage>
        <taxon>Bacteria</taxon>
        <taxon>Bacillati</taxon>
        <taxon>Bacillota</taxon>
        <taxon>Bacilli</taxon>
        <taxon>Lactobacillales</taxon>
        <taxon>Carnobacteriaceae</taxon>
        <taxon>Atopostipes</taxon>
    </lineage>
</organism>
<dbReference type="EMBL" id="FQUF01000039">
    <property type="protein sequence ID" value="SHF17194.1"/>
    <property type="molecule type" value="Genomic_DNA"/>
</dbReference>
<evidence type="ECO:0000256" key="1">
    <source>
        <dbReference type="SAM" id="Phobius"/>
    </source>
</evidence>
<keyword evidence="1" id="KW-0812">Transmembrane</keyword>
<evidence type="ECO:0000313" key="2">
    <source>
        <dbReference type="EMBL" id="SHF17194.1"/>
    </source>
</evidence>
<evidence type="ECO:0000313" key="3">
    <source>
        <dbReference type="Proteomes" id="UP000184128"/>
    </source>
</evidence>
<gene>
    <name evidence="2" type="ORF">SAMN02745249_01960</name>
</gene>
<dbReference type="AlphaFoldDB" id="A0A1M4ZGM2"/>
<keyword evidence="3" id="KW-1185">Reference proteome</keyword>
<accession>A0A1M4ZGM2</accession>
<protein>
    <submittedName>
        <fullName evidence="2">Uncharacterized protein</fullName>
    </submittedName>
</protein>
<dbReference type="Proteomes" id="UP000184128">
    <property type="component" value="Unassembled WGS sequence"/>
</dbReference>
<proteinExistence type="predicted"/>
<keyword evidence="1" id="KW-1133">Transmembrane helix</keyword>
<reference evidence="2 3" key="1">
    <citation type="submission" date="2016-11" db="EMBL/GenBank/DDBJ databases">
        <authorList>
            <person name="Jaros S."/>
            <person name="Januszkiewicz K."/>
            <person name="Wedrychowicz H."/>
        </authorList>
    </citation>
    <scope>NUCLEOTIDE SEQUENCE [LARGE SCALE GENOMIC DNA]</scope>
    <source>
        <strain evidence="2 3">DSM 15692</strain>
    </source>
</reference>
<name>A0A1M4ZGM2_9LACT</name>
<keyword evidence="1" id="KW-0472">Membrane</keyword>